<evidence type="ECO:0000256" key="8">
    <source>
        <dbReference type="SAM" id="Phobius"/>
    </source>
</evidence>
<evidence type="ECO:0000256" key="6">
    <source>
        <dbReference type="SAM" id="Coils"/>
    </source>
</evidence>
<feature type="region of interest" description="Disordered" evidence="7">
    <location>
        <begin position="388"/>
        <end position="407"/>
    </location>
</feature>
<feature type="transmembrane region" description="Helical" evidence="8">
    <location>
        <begin position="190"/>
        <end position="211"/>
    </location>
</feature>
<feature type="transmembrane region" description="Helical" evidence="8">
    <location>
        <begin position="149"/>
        <end position="170"/>
    </location>
</feature>
<feature type="transmembrane region" description="Helical" evidence="8">
    <location>
        <begin position="285"/>
        <end position="306"/>
    </location>
</feature>
<dbReference type="Pfam" id="PF04791">
    <property type="entry name" value="LMBR1"/>
    <property type="match status" value="1"/>
</dbReference>
<proteinExistence type="inferred from homology"/>
<dbReference type="OrthoDB" id="203099at2759"/>
<comment type="similarity">
    <text evidence="2">Belongs to the LIMR family.</text>
</comment>
<keyword evidence="5 8" id="KW-0472">Membrane</keyword>
<accession>A0A1S4DQU8</accession>
<dbReference type="AlphaFoldDB" id="A0A1S4DQU8"/>
<evidence type="ECO:0000313" key="9">
    <source>
        <dbReference type="RefSeq" id="XP_016515797.1"/>
    </source>
</evidence>
<evidence type="ECO:0000256" key="2">
    <source>
        <dbReference type="ARBA" id="ARBA00010487"/>
    </source>
</evidence>
<name>A0A1S4DQU8_TOBAC</name>
<dbReference type="InterPro" id="IPR006876">
    <property type="entry name" value="LMBR1-like_membr_prot"/>
</dbReference>
<feature type="compositionally biased region" description="Polar residues" evidence="7">
    <location>
        <begin position="499"/>
        <end position="510"/>
    </location>
</feature>
<dbReference type="KEGG" id="nta:107832464"/>
<dbReference type="OMA" id="EDIINCD"/>
<organism evidence="9">
    <name type="scientific">Nicotiana tabacum</name>
    <name type="common">Common tobacco</name>
    <dbReference type="NCBI Taxonomy" id="4097"/>
    <lineage>
        <taxon>Eukaryota</taxon>
        <taxon>Viridiplantae</taxon>
        <taxon>Streptophyta</taxon>
        <taxon>Embryophyta</taxon>
        <taxon>Tracheophyta</taxon>
        <taxon>Spermatophyta</taxon>
        <taxon>Magnoliopsida</taxon>
        <taxon>eudicotyledons</taxon>
        <taxon>Gunneridae</taxon>
        <taxon>Pentapetalae</taxon>
        <taxon>asterids</taxon>
        <taxon>lamiids</taxon>
        <taxon>Solanales</taxon>
        <taxon>Solanaceae</taxon>
        <taxon>Nicotianoideae</taxon>
        <taxon>Nicotianeae</taxon>
        <taxon>Nicotiana</taxon>
    </lineage>
</organism>
<comment type="subcellular location">
    <subcellularLocation>
        <location evidence="1">Membrane</location>
        <topology evidence="1">Multi-pass membrane protein</topology>
    </subcellularLocation>
</comment>
<feature type="region of interest" description="Disordered" evidence="7">
    <location>
        <begin position="1"/>
        <end position="22"/>
    </location>
</feature>
<evidence type="ECO:0000256" key="3">
    <source>
        <dbReference type="ARBA" id="ARBA00022692"/>
    </source>
</evidence>
<gene>
    <name evidence="9" type="primary">LOC107832464</name>
</gene>
<evidence type="ECO:0000256" key="4">
    <source>
        <dbReference type="ARBA" id="ARBA00022989"/>
    </source>
</evidence>
<evidence type="ECO:0000256" key="7">
    <source>
        <dbReference type="SAM" id="MobiDB-lite"/>
    </source>
</evidence>
<evidence type="ECO:0000256" key="1">
    <source>
        <dbReference type="ARBA" id="ARBA00004141"/>
    </source>
</evidence>
<keyword evidence="6" id="KW-0175">Coiled coil</keyword>
<dbReference type="PaxDb" id="4097-A0A1S4DQU8"/>
<reference evidence="9" key="1">
    <citation type="submission" date="2025-08" db="UniProtKB">
        <authorList>
            <consortium name="RefSeq"/>
        </authorList>
    </citation>
    <scope>IDENTIFICATION</scope>
</reference>
<sequence length="541" mass="61131">TTVGHGELNQVAQATSKQMSKRDPLRPYMDVIDKMLVQMFREDPSFKPQGGRLGEDDMDYDTDEKSMAKLRRNLRIAREEYYRYKSEYLTCVTEALELEDTIKNYEQRNATGWKFVSTLRSERAGTLGSFLDTAELIWRCVLRKQLEKVSAVIFGCMSAAILLAEATLLPRGVDLSLFSILIKSVGDQEVLVQVFAFLPLMYMCVCTYYSLFKAGMYMFYSLTPRQTSSVSLLMICSMIARYAPPISYNFLNLISLGENKKTIFEQRMGTIDKAVPFFGQGFNKIYPLIMVVYTLLVASNFFDRIISFFGNWKIFRFQTETDDMDGFDPSGLLILQKERSWLEQGRKLGEHVLPLARNFNGVTVDLESEGNAIDTSDFELKASLESSKDNFRGSSSKPLRDDARRYSGSKEAISSKYAALREQGQTSHVKPMEDVGSTKVSLLDSANPRSGSTVAAPSGLAGRWASMKAGFQNFKTNIEAKRLIPLRQVGEFIPLRQAQDTNVSRASSSESLDDIFNKLKRPASESENYSDDDGDERIPRR</sequence>
<evidence type="ECO:0000256" key="5">
    <source>
        <dbReference type="ARBA" id="ARBA00023136"/>
    </source>
</evidence>
<feature type="region of interest" description="Disordered" evidence="7">
    <location>
        <begin position="499"/>
        <end position="541"/>
    </location>
</feature>
<dbReference type="PANTHER" id="PTHR21355">
    <property type="entry name" value="G-PROTEIN COUPLED RECEPTOR-ASSOCIATED PROTEIN LMBRD2"/>
    <property type="match status" value="1"/>
</dbReference>
<feature type="non-terminal residue" evidence="9">
    <location>
        <position position="1"/>
    </location>
</feature>
<dbReference type="RefSeq" id="XP_016515797.1">
    <property type="nucleotide sequence ID" value="XM_016660311.1"/>
</dbReference>
<keyword evidence="4 8" id="KW-1133">Transmembrane helix</keyword>
<dbReference type="GO" id="GO:0016020">
    <property type="term" value="C:membrane"/>
    <property type="evidence" value="ECO:0000318"/>
    <property type="project" value="GO_Central"/>
</dbReference>
<feature type="coiled-coil region" evidence="6">
    <location>
        <begin position="60"/>
        <end position="87"/>
    </location>
</feature>
<keyword evidence="3 8" id="KW-0812">Transmembrane</keyword>
<dbReference type="STRING" id="4097.A0A1S4DQU8"/>
<dbReference type="PANTHER" id="PTHR21355:SF0">
    <property type="entry name" value="G-PROTEIN COUPLED RECEPTOR-ASSOCIATED PROTEIN LMBRD2"/>
    <property type="match status" value="1"/>
</dbReference>
<protein>
    <submittedName>
        <fullName evidence="9">LMBR1 domain-containing protein 2 homolog A-like</fullName>
    </submittedName>
</protein>
<dbReference type="InterPro" id="IPR051584">
    <property type="entry name" value="GPCR-associated_LMBR1"/>
</dbReference>